<name>A0A843X730_COLES</name>
<evidence type="ECO:0000256" key="1">
    <source>
        <dbReference type="SAM" id="MobiDB-lite"/>
    </source>
</evidence>
<evidence type="ECO:0000259" key="2">
    <source>
        <dbReference type="Pfam" id="PF00078"/>
    </source>
</evidence>
<dbReference type="InterPro" id="IPR000477">
    <property type="entry name" value="RT_dom"/>
</dbReference>
<evidence type="ECO:0000313" key="3">
    <source>
        <dbReference type="EMBL" id="MQM15005.1"/>
    </source>
</evidence>
<reference evidence="3" key="1">
    <citation type="submission" date="2017-07" db="EMBL/GenBank/DDBJ databases">
        <title>Taro Niue Genome Assembly and Annotation.</title>
        <authorList>
            <person name="Atibalentja N."/>
            <person name="Keating K."/>
            <person name="Fields C.J."/>
        </authorList>
    </citation>
    <scope>NUCLEOTIDE SEQUENCE</scope>
    <source>
        <strain evidence="3">Niue_2</strain>
        <tissue evidence="3">Leaf</tissue>
    </source>
</reference>
<comment type="caution">
    <text evidence="3">The sequence shown here is derived from an EMBL/GenBank/DDBJ whole genome shotgun (WGS) entry which is preliminary data.</text>
</comment>
<evidence type="ECO:0000313" key="4">
    <source>
        <dbReference type="Proteomes" id="UP000652761"/>
    </source>
</evidence>
<protein>
    <recommendedName>
        <fullName evidence="2">Reverse transcriptase domain-containing protein</fullName>
    </recommendedName>
</protein>
<dbReference type="PANTHER" id="PTHR33116">
    <property type="entry name" value="REVERSE TRANSCRIPTASE ZINC-BINDING DOMAIN-CONTAINING PROTEIN-RELATED-RELATED"/>
    <property type="match status" value="1"/>
</dbReference>
<proteinExistence type="predicted"/>
<keyword evidence="4" id="KW-1185">Reference proteome</keyword>
<gene>
    <name evidence="3" type="ORF">Taro_047941</name>
</gene>
<feature type="compositionally biased region" description="Low complexity" evidence="1">
    <location>
        <begin position="88"/>
        <end position="100"/>
    </location>
</feature>
<accession>A0A843X730</accession>
<dbReference type="Pfam" id="PF00078">
    <property type="entry name" value="RVT_1"/>
    <property type="match status" value="1"/>
</dbReference>
<dbReference type="OrthoDB" id="694708at2759"/>
<dbReference type="Proteomes" id="UP000652761">
    <property type="component" value="Unassembled WGS sequence"/>
</dbReference>
<sequence length="408" mass="43514">MPGLGGGRGGLGFSPVLPHLDPGISSSRCPPIALAPLPADPPGAALATWSSPDRDRLRVPLQGARVTSLPTAGIDCTATVPPMPMQPPTSTSPSAQTSQALPPSLHRAGSDVHAGSSFAQVVMKYFQPPSLPLKVHVPACTDSGEPAVFFSMDEINGFFKSSRGFHQGDPIAPTLFILSEEALSRGLSTLFYRNIGGAYFTLRRCPLISHLLFADDTLIFSNGLARHIRSLMMFLKKYEASSGQLINVSKSAFIISDRAPLSLGHSIADLTGFVKARSPFWYLGVTLFCGRDKLVHFSHIISKTAAKLQSWKSGFLSSGGRLVLVRHVLSALPIYTMSSQAIPGLHAFSDSTCEHLAIARVHCPSAVLDGALANAIGMDRWIWCPTPNGIFTSKSVRSILQGDSTPSC</sequence>
<dbReference type="EMBL" id="NMUH01006320">
    <property type="protein sequence ID" value="MQM15005.1"/>
    <property type="molecule type" value="Genomic_DNA"/>
</dbReference>
<feature type="domain" description="Reverse transcriptase" evidence="2">
    <location>
        <begin position="154"/>
        <end position="287"/>
    </location>
</feature>
<dbReference type="PANTHER" id="PTHR33116:SF80">
    <property type="entry name" value="REVERSE TRANSCRIPTASE ZINC-BINDING DOMAIN-CONTAINING PROTEIN"/>
    <property type="match status" value="1"/>
</dbReference>
<organism evidence="3 4">
    <name type="scientific">Colocasia esculenta</name>
    <name type="common">Wild taro</name>
    <name type="synonym">Arum esculentum</name>
    <dbReference type="NCBI Taxonomy" id="4460"/>
    <lineage>
        <taxon>Eukaryota</taxon>
        <taxon>Viridiplantae</taxon>
        <taxon>Streptophyta</taxon>
        <taxon>Embryophyta</taxon>
        <taxon>Tracheophyta</taxon>
        <taxon>Spermatophyta</taxon>
        <taxon>Magnoliopsida</taxon>
        <taxon>Liliopsida</taxon>
        <taxon>Araceae</taxon>
        <taxon>Aroideae</taxon>
        <taxon>Colocasieae</taxon>
        <taxon>Colocasia</taxon>
    </lineage>
</organism>
<feature type="region of interest" description="Disordered" evidence="1">
    <location>
        <begin position="77"/>
        <end position="111"/>
    </location>
</feature>
<dbReference type="AlphaFoldDB" id="A0A843X730"/>